<dbReference type="GO" id="GO:0016998">
    <property type="term" value="P:cell wall macromolecule catabolic process"/>
    <property type="evidence" value="ECO:0007669"/>
    <property type="project" value="InterPro"/>
</dbReference>
<evidence type="ECO:0000256" key="1">
    <source>
        <dbReference type="SAM" id="MobiDB-lite"/>
    </source>
</evidence>
<dbReference type="InterPro" id="IPR000726">
    <property type="entry name" value="Glyco_hydro_19_cat"/>
</dbReference>
<dbReference type="AlphaFoldDB" id="A0A158R4D3"/>
<accession>A0A158R4D3</accession>
<evidence type="ECO:0000259" key="2">
    <source>
        <dbReference type="Pfam" id="PF00182"/>
    </source>
</evidence>
<dbReference type="SUPFAM" id="SSF53955">
    <property type="entry name" value="Lysozyme-like"/>
    <property type="match status" value="1"/>
</dbReference>
<name>A0A158R4D3_9BILA</name>
<dbReference type="GO" id="GO:0006032">
    <property type="term" value="P:chitin catabolic process"/>
    <property type="evidence" value="ECO:0007669"/>
    <property type="project" value="InterPro"/>
</dbReference>
<organism evidence="3 4">
    <name type="scientific">Syphacia muris</name>
    <dbReference type="NCBI Taxonomy" id="451379"/>
    <lineage>
        <taxon>Eukaryota</taxon>
        <taxon>Metazoa</taxon>
        <taxon>Ecdysozoa</taxon>
        <taxon>Nematoda</taxon>
        <taxon>Chromadorea</taxon>
        <taxon>Rhabditida</taxon>
        <taxon>Spirurina</taxon>
        <taxon>Oxyuridomorpha</taxon>
        <taxon>Oxyuroidea</taxon>
        <taxon>Oxyuridae</taxon>
        <taxon>Syphacia</taxon>
    </lineage>
</organism>
<dbReference type="Gene3D" id="3.30.20.10">
    <property type="entry name" value="Endochitinase, domain 2"/>
    <property type="match status" value="1"/>
</dbReference>
<dbReference type="Gene3D" id="1.10.530.10">
    <property type="match status" value="1"/>
</dbReference>
<dbReference type="InterPro" id="IPR023346">
    <property type="entry name" value="Lysozyme-like_dom_sf"/>
</dbReference>
<feature type="compositionally biased region" description="Polar residues" evidence="1">
    <location>
        <begin position="455"/>
        <end position="466"/>
    </location>
</feature>
<dbReference type="Pfam" id="PF00182">
    <property type="entry name" value="Glyco_hydro_19"/>
    <property type="match status" value="2"/>
</dbReference>
<dbReference type="PANTHER" id="PTHR47836:SF2">
    <property type="entry name" value="GLYCOSIDE HYDROLASE FAMILY 19 CATALYTIC DOMAIN-CONTAINING PROTEIN"/>
    <property type="match status" value="1"/>
</dbReference>
<dbReference type="GO" id="GO:0004568">
    <property type="term" value="F:chitinase activity"/>
    <property type="evidence" value="ECO:0007669"/>
    <property type="project" value="InterPro"/>
</dbReference>
<feature type="region of interest" description="Disordered" evidence="1">
    <location>
        <begin position="434"/>
        <end position="466"/>
    </location>
</feature>
<proteinExistence type="predicted"/>
<sequence>MSSYVTGSSSDVNIRKNIPKYCPPSEKYGDGPARSCKVYDPNDRPKSAIEYWFTRELFNDLFPKANLGWGPHKCFPYSYEAFIIAARYFPEFGTTSPNNGLDNYTNTRRDVAAFFAHAIQETGENDANLYNIGLNNTEASNCFYRGGFFNWFEGGPVSMFLPKNSSRFIPESGKHCQSAGRYCANTPLLNYFYPCESNKTTDGLYTGCYFGRGAIQISYNYNYGQFQNWLQLQNISVNLLENPNLILTKMNPPLAIMASLWFYMTPQPPKPAMHDIILGTWNAGKLNSDSGYSGPIFGPTSLIINNECGGEDVKEPGGPGENRRIKAFKWFCKYFEISPGKKETLSCKNMPIKFESMLYEVSYQPDWSSTWKEETCKCAPATYQGVIPYFHPDYYSEKFTKMNEENKAKCVQTIYSNPSLYSMDEKTSRCLKHNHISGSKSDNDNGSGMEVLTPDTENGSGINEYV</sequence>
<dbReference type="Proteomes" id="UP000046393">
    <property type="component" value="Unplaced"/>
</dbReference>
<evidence type="ECO:0000313" key="3">
    <source>
        <dbReference type="Proteomes" id="UP000046393"/>
    </source>
</evidence>
<dbReference type="PANTHER" id="PTHR47836">
    <property type="entry name" value="PROTEIN CBG09520-RELATED"/>
    <property type="match status" value="1"/>
</dbReference>
<protein>
    <submittedName>
        <fullName evidence="4">Glyco_hydro_19_cat domain-containing protein</fullName>
    </submittedName>
</protein>
<dbReference type="STRING" id="451379.A0A158R4D3"/>
<dbReference type="CDD" id="cd00325">
    <property type="entry name" value="chitinase_GH19"/>
    <property type="match status" value="1"/>
</dbReference>
<evidence type="ECO:0000313" key="4">
    <source>
        <dbReference type="WBParaSite" id="SMUV_0000307101-mRNA-1"/>
    </source>
</evidence>
<reference evidence="4" key="1">
    <citation type="submission" date="2016-04" db="UniProtKB">
        <authorList>
            <consortium name="WormBaseParasite"/>
        </authorList>
    </citation>
    <scope>IDENTIFICATION</scope>
</reference>
<feature type="domain" description="Glycoside hydrolase family 19 catalytic" evidence="2">
    <location>
        <begin position="54"/>
        <end position="124"/>
    </location>
</feature>
<feature type="domain" description="Glycoside hydrolase family 19 catalytic" evidence="2">
    <location>
        <begin position="193"/>
        <end position="341"/>
    </location>
</feature>
<dbReference type="WBParaSite" id="SMUV_0000307101-mRNA-1">
    <property type="protein sequence ID" value="SMUV_0000307101-mRNA-1"/>
    <property type="gene ID" value="SMUV_0000307101"/>
</dbReference>
<feature type="compositionally biased region" description="Low complexity" evidence="1">
    <location>
        <begin position="437"/>
        <end position="448"/>
    </location>
</feature>
<keyword evidence="3" id="KW-1185">Reference proteome</keyword>